<dbReference type="HOGENOM" id="CLU_3256697_0_0_6"/>
<evidence type="ECO:0000313" key="2">
    <source>
        <dbReference type="Proteomes" id="UP000006201"/>
    </source>
</evidence>
<reference evidence="1 2" key="1">
    <citation type="submission" date="2006-02" db="EMBL/GenBank/DDBJ databases">
        <authorList>
            <person name="Moran M.A."/>
            <person name="Kjelleberg S."/>
            <person name="Egan S."/>
            <person name="Saunders N."/>
            <person name="Thomas T."/>
            <person name="Ferriera S."/>
            <person name="Johnson J."/>
            <person name="Kravitz S."/>
            <person name="Halpern A."/>
            <person name="Remington K."/>
            <person name="Beeson K."/>
            <person name="Tran B."/>
            <person name="Rogers Y.-H."/>
            <person name="Friedman R."/>
            <person name="Venter J.C."/>
        </authorList>
    </citation>
    <scope>NUCLEOTIDE SEQUENCE [LARGE SCALE GENOMIC DNA]</scope>
    <source>
        <strain evidence="1 2">D2</strain>
    </source>
</reference>
<name>A4CAH6_9GAMM</name>
<comment type="caution">
    <text evidence="1">The sequence shown here is derived from an EMBL/GenBank/DDBJ whole genome shotgun (WGS) entry which is preliminary data.</text>
</comment>
<sequence length="42" mass="4454">MSFGIDVGASLLAKSSAARPLFVGLALARQLLKSHFHINNCV</sequence>
<gene>
    <name evidence="1" type="ORF">PTD2_21252</name>
</gene>
<accession>A4CAH6</accession>
<evidence type="ECO:0000313" key="1">
    <source>
        <dbReference type="EMBL" id="EAR28384.1"/>
    </source>
</evidence>
<protein>
    <submittedName>
        <fullName evidence="1">Uncharacterized protein</fullName>
    </submittedName>
</protein>
<dbReference type="Proteomes" id="UP000006201">
    <property type="component" value="Unassembled WGS sequence"/>
</dbReference>
<dbReference type="EMBL" id="AAOH01000004">
    <property type="protein sequence ID" value="EAR28384.1"/>
    <property type="molecule type" value="Genomic_DNA"/>
</dbReference>
<dbReference type="AlphaFoldDB" id="A4CAH6"/>
<proteinExistence type="predicted"/>
<keyword evidence="2" id="KW-1185">Reference proteome</keyword>
<organism evidence="1 2">
    <name type="scientific">Pseudoalteromonas tunicata D2</name>
    <dbReference type="NCBI Taxonomy" id="87626"/>
    <lineage>
        <taxon>Bacteria</taxon>
        <taxon>Pseudomonadati</taxon>
        <taxon>Pseudomonadota</taxon>
        <taxon>Gammaproteobacteria</taxon>
        <taxon>Alteromonadales</taxon>
        <taxon>Pseudoalteromonadaceae</taxon>
        <taxon>Pseudoalteromonas</taxon>
    </lineage>
</organism>